<dbReference type="SUPFAM" id="SSF57701">
    <property type="entry name" value="Zn2/Cys6 DNA-binding domain"/>
    <property type="match status" value="1"/>
</dbReference>
<evidence type="ECO:0000256" key="4">
    <source>
        <dbReference type="ARBA" id="ARBA00023015"/>
    </source>
</evidence>
<dbReference type="PROSITE" id="PS50048">
    <property type="entry name" value="ZN2_CY6_FUNGAL_2"/>
    <property type="match status" value="1"/>
</dbReference>
<name>A0A0L0N2Q2_TOLOC</name>
<protein>
    <recommendedName>
        <fullName evidence="9">Zn(2)-C6 fungal-type domain-containing protein</fullName>
    </recommendedName>
</protein>
<sequence>MDESVGFRAGDQSRVSEPVRSQPAQGPGRKKGTACTRCRSQKIRCDHGRPSCGNCSRAGRPCVRVNLANNPEAISYIAQVESRLRSLEDSLRRVAPEELERAPAVNPAALDERGSYLGQAVGNGRGPLVTPFTVQGMREDSAGAAIDNTLHGALEAAHQEPSPANCNAASASPSASAQIEPSEPLAHEVGLLSLANSKESKYLGPSSGVWFARLIFSAVPHSRGPPTNWAAPGLGAQQTAARAQPFAQDWVPDVDLQNFVDAYFDTYHPLYPFLDEDAVADFLERIFAKSSPALHSMQMPRLSEIEAALSPIHFVQILLIIALGATILETRLSSEFLSERY</sequence>
<keyword evidence="2" id="KW-0479">Metal-binding</keyword>
<dbReference type="Pfam" id="PF00172">
    <property type="entry name" value="Zn_clus"/>
    <property type="match status" value="1"/>
</dbReference>
<dbReference type="PROSITE" id="PS00463">
    <property type="entry name" value="ZN2_CY6_FUNGAL_1"/>
    <property type="match status" value="1"/>
</dbReference>
<evidence type="ECO:0000313" key="11">
    <source>
        <dbReference type="Proteomes" id="UP000036947"/>
    </source>
</evidence>
<dbReference type="InterPro" id="IPR052202">
    <property type="entry name" value="Yeast_MetPath_Reg"/>
</dbReference>
<feature type="region of interest" description="Disordered" evidence="8">
    <location>
        <begin position="1"/>
        <end position="33"/>
    </location>
</feature>
<dbReference type="Proteomes" id="UP000036947">
    <property type="component" value="Unassembled WGS sequence"/>
</dbReference>
<dbReference type="GO" id="GO:0005634">
    <property type="term" value="C:nucleus"/>
    <property type="evidence" value="ECO:0007669"/>
    <property type="project" value="UniProtKB-SubCell"/>
</dbReference>
<proteinExistence type="predicted"/>
<dbReference type="GO" id="GO:0043565">
    <property type="term" value="F:sequence-specific DNA binding"/>
    <property type="evidence" value="ECO:0007669"/>
    <property type="project" value="TreeGrafter"/>
</dbReference>
<dbReference type="STRING" id="1163406.A0A0L0N2Q2"/>
<reference evidence="10 11" key="1">
    <citation type="journal article" date="2015" name="BMC Genomics">
        <title>The genome of the truffle-parasite Tolypocladium ophioglossoides and the evolution of antifungal peptaibiotics.</title>
        <authorList>
            <person name="Quandt C.A."/>
            <person name="Bushley K.E."/>
            <person name="Spatafora J.W."/>
        </authorList>
    </citation>
    <scope>NUCLEOTIDE SEQUENCE [LARGE SCALE GENOMIC DNA]</scope>
    <source>
        <strain evidence="10 11">CBS 100239</strain>
    </source>
</reference>
<evidence type="ECO:0000256" key="1">
    <source>
        <dbReference type="ARBA" id="ARBA00004123"/>
    </source>
</evidence>
<dbReference type="CDD" id="cd00067">
    <property type="entry name" value="GAL4"/>
    <property type="match status" value="1"/>
</dbReference>
<dbReference type="InterPro" id="IPR001138">
    <property type="entry name" value="Zn2Cys6_DnaBD"/>
</dbReference>
<feature type="domain" description="Zn(2)-C6 fungal-type" evidence="9">
    <location>
        <begin position="34"/>
        <end position="64"/>
    </location>
</feature>
<dbReference type="AlphaFoldDB" id="A0A0L0N2Q2"/>
<dbReference type="GO" id="GO:0000981">
    <property type="term" value="F:DNA-binding transcription factor activity, RNA polymerase II-specific"/>
    <property type="evidence" value="ECO:0007669"/>
    <property type="project" value="InterPro"/>
</dbReference>
<evidence type="ECO:0000313" key="10">
    <source>
        <dbReference type="EMBL" id="KND88284.1"/>
    </source>
</evidence>
<evidence type="ECO:0000256" key="5">
    <source>
        <dbReference type="ARBA" id="ARBA00023125"/>
    </source>
</evidence>
<dbReference type="SMART" id="SM00066">
    <property type="entry name" value="GAL4"/>
    <property type="match status" value="1"/>
</dbReference>
<dbReference type="PANTHER" id="PTHR47782">
    <property type="entry name" value="ZN(II)2CYS6 TRANSCRIPTION FACTOR (EUROFUNG)-RELATED"/>
    <property type="match status" value="1"/>
</dbReference>
<gene>
    <name evidence="10" type="ORF">TOPH_07119</name>
</gene>
<feature type="region of interest" description="Disordered" evidence="8">
    <location>
        <begin position="158"/>
        <end position="182"/>
    </location>
</feature>
<feature type="compositionally biased region" description="Low complexity" evidence="8">
    <location>
        <begin position="160"/>
        <end position="182"/>
    </location>
</feature>
<evidence type="ECO:0000256" key="2">
    <source>
        <dbReference type="ARBA" id="ARBA00022723"/>
    </source>
</evidence>
<keyword evidence="5" id="KW-0238">DNA-binding</keyword>
<evidence type="ECO:0000256" key="7">
    <source>
        <dbReference type="ARBA" id="ARBA00023242"/>
    </source>
</evidence>
<organism evidence="10 11">
    <name type="scientific">Tolypocladium ophioglossoides (strain CBS 100239)</name>
    <name type="common">Snaketongue truffleclub</name>
    <name type="synonym">Elaphocordyceps ophioglossoides</name>
    <dbReference type="NCBI Taxonomy" id="1163406"/>
    <lineage>
        <taxon>Eukaryota</taxon>
        <taxon>Fungi</taxon>
        <taxon>Dikarya</taxon>
        <taxon>Ascomycota</taxon>
        <taxon>Pezizomycotina</taxon>
        <taxon>Sordariomycetes</taxon>
        <taxon>Hypocreomycetidae</taxon>
        <taxon>Hypocreales</taxon>
        <taxon>Ophiocordycipitaceae</taxon>
        <taxon>Tolypocladium</taxon>
    </lineage>
</organism>
<dbReference type="EMBL" id="LFRF01000027">
    <property type="protein sequence ID" value="KND88284.1"/>
    <property type="molecule type" value="Genomic_DNA"/>
</dbReference>
<comment type="caution">
    <text evidence="10">The sequence shown here is derived from an EMBL/GenBank/DDBJ whole genome shotgun (WGS) entry which is preliminary data.</text>
</comment>
<dbReference type="OrthoDB" id="189997at2759"/>
<dbReference type="GO" id="GO:0045944">
    <property type="term" value="P:positive regulation of transcription by RNA polymerase II"/>
    <property type="evidence" value="ECO:0007669"/>
    <property type="project" value="TreeGrafter"/>
</dbReference>
<evidence type="ECO:0000256" key="3">
    <source>
        <dbReference type="ARBA" id="ARBA00022833"/>
    </source>
</evidence>
<accession>A0A0L0N2Q2</accession>
<dbReference type="InterPro" id="IPR036864">
    <property type="entry name" value="Zn2-C6_fun-type_DNA-bd_sf"/>
</dbReference>
<keyword evidence="4" id="KW-0805">Transcription regulation</keyword>
<keyword evidence="3" id="KW-0862">Zinc</keyword>
<dbReference type="GO" id="GO:0008270">
    <property type="term" value="F:zinc ion binding"/>
    <property type="evidence" value="ECO:0007669"/>
    <property type="project" value="InterPro"/>
</dbReference>
<keyword evidence="7" id="KW-0539">Nucleus</keyword>
<dbReference type="PANTHER" id="PTHR47782:SF12">
    <property type="entry name" value="ZN(II)2CYS6 TRANSCRIPTION FACTOR (EUROFUNG)"/>
    <property type="match status" value="1"/>
</dbReference>
<keyword evidence="6" id="KW-0804">Transcription</keyword>
<comment type="subcellular location">
    <subcellularLocation>
        <location evidence="1">Nucleus</location>
    </subcellularLocation>
</comment>
<dbReference type="CDD" id="cd12148">
    <property type="entry name" value="fungal_TF_MHR"/>
    <property type="match status" value="1"/>
</dbReference>
<dbReference type="Gene3D" id="4.10.240.10">
    <property type="entry name" value="Zn(2)-C6 fungal-type DNA-binding domain"/>
    <property type="match status" value="1"/>
</dbReference>
<evidence type="ECO:0000256" key="6">
    <source>
        <dbReference type="ARBA" id="ARBA00023163"/>
    </source>
</evidence>
<evidence type="ECO:0000259" key="9">
    <source>
        <dbReference type="PROSITE" id="PS50048"/>
    </source>
</evidence>
<keyword evidence="11" id="KW-1185">Reference proteome</keyword>
<evidence type="ECO:0000256" key="8">
    <source>
        <dbReference type="SAM" id="MobiDB-lite"/>
    </source>
</evidence>